<dbReference type="Pfam" id="PF00561">
    <property type="entry name" value="Abhydrolase_1"/>
    <property type="match status" value="1"/>
</dbReference>
<dbReference type="SUPFAM" id="SSF53474">
    <property type="entry name" value="alpha/beta-Hydrolases"/>
    <property type="match status" value="1"/>
</dbReference>
<dbReference type="RefSeq" id="WP_095519420.1">
    <property type="nucleotide sequence ID" value="NZ_NPKH01000020.1"/>
</dbReference>
<dbReference type="PRINTS" id="PR00111">
    <property type="entry name" value="ABHYDROLASE"/>
</dbReference>
<dbReference type="GO" id="GO:0016787">
    <property type="term" value="F:hydrolase activity"/>
    <property type="evidence" value="ECO:0007669"/>
    <property type="project" value="UniProtKB-KW"/>
</dbReference>
<name>A0A271KJL5_9HYPH</name>
<dbReference type="PANTHER" id="PTHR43689">
    <property type="entry name" value="HYDROLASE"/>
    <property type="match status" value="1"/>
</dbReference>
<evidence type="ECO:0000313" key="2">
    <source>
        <dbReference type="EMBL" id="PAP95614.1"/>
    </source>
</evidence>
<sequence>MTSPRSIARRAGFGFGKAPKTGLAATVGSHPYLSGAVAGAVVLALTTFVNFRLAAAAERRNPPTGNFVEVDGVRLHYIEEGVGEPLVLLHGNGSMIQDFASSGLINMASKRYRVIAFDRPGFGHSKRPRSRIWTAEAQAELIEAALGKIGVSKAIVLGHSWGCSVAVALALKSPSLVAGLVLASGYYFPTVRADVVTMSGPAIPVFGDAIRYTLSPLLARLMWPLLTRKIFGPGPVPEKFEVGFPKEMTFRPSQIRASSAESALMVPGAFAARNHYAELKMPVAIVAGEEDRLINIDEQSARLHSELPNSTMHPVPGAGHMVHQTAPTAVMAAIEVAASAGALRHGR</sequence>
<dbReference type="PRINTS" id="PR00412">
    <property type="entry name" value="EPOXHYDRLASE"/>
</dbReference>
<dbReference type="InterPro" id="IPR000073">
    <property type="entry name" value="AB_hydrolase_1"/>
</dbReference>
<dbReference type="InterPro" id="IPR000639">
    <property type="entry name" value="Epox_hydrolase-like"/>
</dbReference>
<proteinExistence type="predicted"/>
<protein>
    <submittedName>
        <fullName evidence="2">Alpha/beta hydrolase</fullName>
    </submittedName>
</protein>
<evidence type="ECO:0000259" key="1">
    <source>
        <dbReference type="Pfam" id="PF00561"/>
    </source>
</evidence>
<evidence type="ECO:0000313" key="3">
    <source>
        <dbReference type="Proteomes" id="UP000215931"/>
    </source>
</evidence>
<keyword evidence="3" id="KW-1185">Reference proteome</keyword>
<feature type="domain" description="AB hydrolase-1" evidence="1">
    <location>
        <begin position="85"/>
        <end position="324"/>
    </location>
</feature>
<accession>A0A271KJL5</accession>
<comment type="caution">
    <text evidence="2">The sequence shown here is derived from an EMBL/GenBank/DDBJ whole genome shotgun (WGS) entry which is preliminary data.</text>
</comment>
<dbReference type="AlphaFoldDB" id="A0A271KJL5"/>
<organism evidence="2 3">
    <name type="scientific">Mesorhizobium wenxiniae</name>
    <dbReference type="NCBI Taxonomy" id="2014805"/>
    <lineage>
        <taxon>Bacteria</taxon>
        <taxon>Pseudomonadati</taxon>
        <taxon>Pseudomonadota</taxon>
        <taxon>Alphaproteobacteria</taxon>
        <taxon>Hyphomicrobiales</taxon>
        <taxon>Phyllobacteriaceae</taxon>
        <taxon>Mesorhizobium</taxon>
    </lineage>
</organism>
<dbReference type="Gene3D" id="3.40.50.1820">
    <property type="entry name" value="alpha/beta hydrolase"/>
    <property type="match status" value="1"/>
</dbReference>
<dbReference type="InterPro" id="IPR029058">
    <property type="entry name" value="AB_hydrolase_fold"/>
</dbReference>
<dbReference type="OrthoDB" id="9815441at2"/>
<dbReference type="EMBL" id="NPKH01000020">
    <property type="protein sequence ID" value="PAP95614.1"/>
    <property type="molecule type" value="Genomic_DNA"/>
</dbReference>
<reference evidence="2 3" key="1">
    <citation type="submission" date="2017-08" db="EMBL/GenBank/DDBJ databases">
        <title>Mesorhizobium wenxinae sp. nov., a novel rhizobial species isolated from root nodules of chickpea (Cicer arietinum L.).</title>
        <authorList>
            <person name="Zhang J."/>
        </authorList>
    </citation>
    <scope>NUCLEOTIDE SEQUENCE [LARGE SCALE GENOMIC DNA]</scope>
    <source>
        <strain evidence="3">WYCCWR 10019</strain>
    </source>
</reference>
<dbReference type="Proteomes" id="UP000215931">
    <property type="component" value="Unassembled WGS sequence"/>
</dbReference>
<dbReference type="PANTHER" id="PTHR43689:SF8">
    <property type="entry name" value="ALPHA_BETA-HYDROLASES SUPERFAMILY PROTEIN"/>
    <property type="match status" value="1"/>
</dbReference>
<gene>
    <name evidence="2" type="ORF">CIT31_15810</name>
</gene>
<keyword evidence="2" id="KW-0378">Hydrolase</keyword>